<protein>
    <submittedName>
        <fullName evidence="2">Uncharacterized protein</fullName>
    </submittedName>
</protein>
<accession>A0ABP3NR69</accession>
<evidence type="ECO:0000313" key="3">
    <source>
        <dbReference type="Proteomes" id="UP001501576"/>
    </source>
</evidence>
<keyword evidence="3" id="KW-1185">Reference proteome</keyword>
<feature type="region of interest" description="Disordered" evidence="1">
    <location>
        <begin position="1"/>
        <end position="31"/>
    </location>
</feature>
<organism evidence="2 3">
    <name type="scientific">Streptomyces mordarskii</name>
    <dbReference type="NCBI Taxonomy" id="1226758"/>
    <lineage>
        <taxon>Bacteria</taxon>
        <taxon>Bacillati</taxon>
        <taxon>Actinomycetota</taxon>
        <taxon>Actinomycetes</taxon>
        <taxon>Kitasatosporales</taxon>
        <taxon>Streptomycetaceae</taxon>
        <taxon>Streptomyces</taxon>
    </lineage>
</organism>
<name>A0ABP3NR69_9ACTN</name>
<evidence type="ECO:0000256" key="1">
    <source>
        <dbReference type="SAM" id="MobiDB-lite"/>
    </source>
</evidence>
<gene>
    <name evidence="2" type="ORF">GCM10010390_58190</name>
</gene>
<evidence type="ECO:0000313" key="2">
    <source>
        <dbReference type="EMBL" id="GAA0548352.1"/>
    </source>
</evidence>
<proteinExistence type="predicted"/>
<sequence length="88" mass="9218">MQFTIDSRQEQTGESAALSPSSRFGAFGGEGAEPVNQAQVGGGAAVLCMGDASWRQCCPKPPELRKRAARPAVALERYGYRVTSAGDG</sequence>
<dbReference type="Proteomes" id="UP001501576">
    <property type="component" value="Unassembled WGS sequence"/>
</dbReference>
<reference evidence="3" key="1">
    <citation type="journal article" date="2019" name="Int. J. Syst. Evol. Microbiol.">
        <title>The Global Catalogue of Microorganisms (GCM) 10K type strain sequencing project: providing services to taxonomists for standard genome sequencing and annotation.</title>
        <authorList>
            <consortium name="The Broad Institute Genomics Platform"/>
            <consortium name="The Broad Institute Genome Sequencing Center for Infectious Disease"/>
            <person name="Wu L."/>
            <person name="Ma J."/>
        </authorList>
    </citation>
    <scope>NUCLEOTIDE SEQUENCE [LARGE SCALE GENOMIC DNA]</scope>
    <source>
        <strain evidence="3">JCM 5052</strain>
    </source>
</reference>
<feature type="compositionally biased region" description="Polar residues" evidence="1">
    <location>
        <begin position="1"/>
        <end position="22"/>
    </location>
</feature>
<dbReference type="EMBL" id="BAAABZ010000056">
    <property type="protein sequence ID" value="GAA0548352.1"/>
    <property type="molecule type" value="Genomic_DNA"/>
</dbReference>
<comment type="caution">
    <text evidence="2">The sequence shown here is derived from an EMBL/GenBank/DDBJ whole genome shotgun (WGS) entry which is preliminary data.</text>
</comment>